<comment type="caution">
    <text evidence="1">The sequence shown here is derived from an EMBL/GenBank/DDBJ whole genome shotgun (WGS) entry which is preliminary data.</text>
</comment>
<keyword evidence="2" id="KW-1185">Reference proteome</keyword>
<name>A0ACC1KFW9_9FUNG</name>
<feature type="non-terminal residue" evidence="1">
    <location>
        <position position="274"/>
    </location>
</feature>
<dbReference type="EMBL" id="JANBUN010003873">
    <property type="protein sequence ID" value="KAJ2789114.1"/>
    <property type="molecule type" value="Genomic_DNA"/>
</dbReference>
<evidence type="ECO:0000313" key="2">
    <source>
        <dbReference type="Proteomes" id="UP001140087"/>
    </source>
</evidence>
<dbReference type="Proteomes" id="UP001140087">
    <property type="component" value="Unassembled WGS sequence"/>
</dbReference>
<organism evidence="1 2">
    <name type="scientific">Coemansia helicoidea</name>
    <dbReference type="NCBI Taxonomy" id="1286919"/>
    <lineage>
        <taxon>Eukaryota</taxon>
        <taxon>Fungi</taxon>
        <taxon>Fungi incertae sedis</taxon>
        <taxon>Zoopagomycota</taxon>
        <taxon>Kickxellomycotina</taxon>
        <taxon>Kickxellomycetes</taxon>
        <taxon>Kickxellales</taxon>
        <taxon>Kickxellaceae</taxon>
        <taxon>Coemansia</taxon>
    </lineage>
</organism>
<proteinExistence type="predicted"/>
<sequence length="274" mass="28517">DLFKETVVDPEDYFGSTTPKAQTKARAKPAAKPSAPVAEAVTEGGPEDEPGFPASELPDVAPKRVFTAPKHLATGGGSMATPDGAPGCLEGLKFVVTGEFSSMSREQITDLVRTFGGQVTGSVSGRTSFLVVGDDPGSTKVKKAKSCKTRCLYEDGLLALISRSKPAPQADDTADDNAASLEKKVRDQMTVSEPAPDADEATSMVAPPASVKEEAQFVPVKEEAQFVPAKQEAQPVPVKKEPVHTKSTDKAAGAALPAQQARPTDESAAGPSVK</sequence>
<evidence type="ECO:0000313" key="1">
    <source>
        <dbReference type="EMBL" id="KAJ2789114.1"/>
    </source>
</evidence>
<protein>
    <submittedName>
        <fullName evidence="1">Replication factor C subunit 1</fullName>
    </submittedName>
</protein>
<gene>
    <name evidence="1" type="primary">RFC1</name>
    <name evidence="1" type="ORF">H4R21_006827</name>
</gene>
<reference evidence="1" key="1">
    <citation type="submission" date="2022-07" db="EMBL/GenBank/DDBJ databases">
        <title>Phylogenomic reconstructions and comparative analyses of Kickxellomycotina fungi.</title>
        <authorList>
            <person name="Reynolds N.K."/>
            <person name="Stajich J.E."/>
            <person name="Barry K."/>
            <person name="Grigoriev I.V."/>
            <person name="Crous P."/>
            <person name="Smith M.E."/>
        </authorList>
    </citation>
    <scope>NUCLEOTIDE SEQUENCE</scope>
    <source>
        <strain evidence="1">BCRC 34780</strain>
    </source>
</reference>
<feature type="non-terminal residue" evidence="1">
    <location>
        <position position="1"/>
    </location>
</feature>
<accession>A0ACC1KFW9</accession>